<evidence type="ECO:0000313" key="12">
    <source>
        <dbReference type="EMBL" id="OTF76930.1"/>
    </source>
</evidence>
<dbReference type="EC" id="2.7.1.20" evidence="3 10"/>
<evidence type="ECO:0000256" key="7">
    <source>
        <dbReference type="ARBA" id="ARBA00022777"/>
    </source>
</evidence>
<dbReference type="PROSITE" id="PS00584">
    <property type="entry name" value="PFKB_KINASES_2"/>
    <property type="match status" value="1"/>
</dbReference>
<dbReference type="GO" id="GO:0044209">
    <property type="term" value="P:AMP salvage"/>
    <property type="evidence" value="ECO:0007669"/>
    <property type="project" value="UniProtKB-UniRule"/>
</dbReference>
<evidence type="ECO:0000256" key="6">
    <source>
        <dbReference type="ARBA" id="ARBA00022741"/>
    </source>
</evidence>
<feature type="domain" description="Carbohydrate kinase PfkB" evidence="11">
    <location>
        <begin position="16"/>
        <end position="102"/>
    </location>
</feature>
<keyword evidence="13" id="KW-1185">Reference proteome</keyword>
<evidence type="ECO:0000256" key="1">
    <source>
        <dbReference type="ARBA" id="ARBA00004801"/>
    </source>
</evidence>
<comment type="similarity">
    <text evidence="2 10">Belongs to the carbohydrate kinase PfkB family.</text>
</comment>
<dbReference type="GO" id="GO:0005524">
    <property type="term" value="F:ATP binding"/>
    <property type="evidence" value="ECO:0007669"/>
    <property type="project" value="UniProtKB-UniRule"/>
</dbReference>
<organism evidence="12 13">
    <name type="scientific">Euroglyphus maynei</name>
    <name type="common">Mayne's house dust mite</name>
    <dbReference type="NCBI Taxonomy" id="6958"/>
    <lineage>
        <taxon>Eukaryota</taxon>
        <taxon>Metazoa</taxon>
        <taxon>Ecdysozoa</taxon>
        <taxon>Arthropoda</taxon>
        <taxon>Chelicerata</taxon>
        <taxon>Arachnida</taxon>
        <taxon>Acari</taxon>
        <taxon>Acariformes</taxon>
        <taxon>Sarcoptiformes</taxon>
        <taxon>Astigmata</taxon>
        <taxon>Psoroptidia</taxon>
        <taxon>Analgoidea</taxon>
        <taxon>Pyroglyphidae</taxon>
        <taxon>Pyroglyphinae</taxon>
        <taxon>Euroglyphus</taxon>
    </lineage>
</organism>
<evidence type="ECO:0000256" key="10">
    <source>
        <dbReference type="RuleBase" id="RU368116"/>
    </source>
</evidence>
<dbReference type="GO" id="GO:0005829">
    <property type="term" value="C:cytosol"/>
    <property type="evidence" value="ECO:0007669"/>
    <property type="project" value="TreeGrafter"/>
</dbReference>
<keyword evidence="5 10" id="KW-0660">Purine salvage</keyword>
<comment type="pathway">
    <text evidence="1 10">Purine metabolism; AMP biosynthesis via salvage pathway; AMP from adenosine: step 1/1.</text>
</comment>
<dbReference type="EMBL" id="MUJZ01035144">
    <property type="protein sequence ID" value="OTF76930.1"/>
    <property type="molecule type" value="Genomic_DNA"/>
</dbReference>
<reference evidence="12 13" key="1">
    <citation type="submission" date="2017-03" db="EMBL/GenBank/DDBJ databases">
        <title>Genome Survey of Euroglyphus maynei.</title>
        <authorList>
            <person name="Arlian L.G."/>
            <person name="Morgan M.S."/>
            <person name="Rider S.D."/>
        </authorList>
    </citation>
    <scope>NUCLEOTIDE SEQUENCE [LARGE SCALE GENOMIC DNA]</scope>
    <source>
        <strain evidence="12">Arlian Lab</strain>
        <tissue evidence="12">Whole body</tissue>
    </source>
</reference>
<dbReference type="Pfam" id="PF00294">
    <property type="entry name" value="PfkB"/>
    <property type="match status" value="1"/>
</dbReference>
<dbReference type="InterPro" id="IPR002173">
    <property type="entry name" value="Carboh/pur_kinase_PfkB_CS"/>
</dbReference>
<comment type="cofactor">
    <cofactor evidence="10">
        <name>Mg(2+)</name>
        <dbReference type="ChEBI" id="CHEBI:18420"/>
    </cofactor>
    <text evidence="10">Binds 3 Mg(2+) ions per subunit.</text>
</comment>
<keyword evidence="4 10" id="KW-0808">Transferase</keyword>
<comment type="subcellular location">
    <subcellularLocation>
        <location evidence="10">Nucleus</location>
    </subcellularLocation>
</comment>
<dbReference type="PANTHER" id="PTHR45769:SF3">
    <property type="entry name" value="ADENOSINE KINASE"/>
    <property type="match status" value="1"/>
</dbReference>
<proteinExistence type="inferred from homology"/>
<comment type="function">
    <text evidence="10">ATP dependent phosphorylation of adenosine and other related nucleoside analogs to monophosphate derivatives.</text>
</comment>
<comment type="subunit">
    <text evidence="10">Monomer.</text>
</comment>
<name>A0A1Y3B7S6_EURMA</name>
<dbReference type="UniPathway" id="UPA00588">
    <property type="reaction ID" value="UER00659"/>
</dbReference>
<protein>
    <recommendedName>
        <fullName evidence="3 10">Adenosine kinase</fullName>
        <shortName evidence="10">AK</shortName>
        <ecNumber evidence="3 10">2.7.1.20</ecNumber>
    </recommendedName>
    <alternativeName>
        <fullName evidence="10">Adenosine 5'-phosphotransferase</fullName>
    </alternativeName>
</protein>
<comment type="caution">
    <text evidence="12">The sequence shown here is derived from an EMBL/GenBank/DDBJ whole genome shotgun (WGS) entry which is preliminary data.</text>
</comment>
<dbReference type="InterPro" id="IPR001805">
    <property type="entry name" value="Adenokinase"/>
</dbReference>
<evidence type="ECO:0000256" key="3">
    <source>
        <dbReference type="ARBA" id="ARBA00012119"/>
    </source>
</evidence>
<dbReference type="InterPro" id="IPR011611">
    <property type="entry name" value="PfkB_dom"/>
</dbReference>
<accession>A0A1Y3B7S6</accession>
<dbReference type="GO" id="GO:0006144">
    <property type="term" value="P:purine nucleobase metabolic process"/>
    <property type="evidence" value="ECO:0007669"/>
    <property type="project" value="TreeGrafter"/>
</dbReference>
<evidence type="ECO:0000256" key="9">
    <source>
        <dbReference type="PIRSR" id="PIRSR601805-1"/>
    </source>
</evidence>
<dbReference type="InterPro" id="IPR029056">
    <property type="entry name" value="Ribokinase-like"/>
</dbReference>
<evidence type="ECO:0000256" key="4">
    <source>
        <dbReference type="ARBA" id="ARBA00022679"/>
    </source>
</evidence>
<keyword evidence="8 10" id="KW-0067">ATP-binding</keyword>
<keyword evidence="10" id="KW-0460">Magnesium</keyword>
<dbReference type="OrthoDB" id="432447at2759"/>
<evidence type="ECO:0000259" key="11">
    <source>
        <dbReference type="Pfam" id="PF00294"/>
    </source>
</evidence>
<sequence>MKIIAQKLADWQPCHRPRTVIITQGKNPIIVAYTNERLPMETYTVPVLNDDEIVDTNGAGDAFVGGFIAYRLACKPMAECIKAATFAAQEVIKQSGCVFPKENPMKLV</sequence>
<dbReference type="GO" id="GO:0006166">
    <property type="term" value="P:purine ribonucleoside salvage"/>
    <property type="evidence" value="ECO:0007669"/>
    <property type="project" value="UniProtKB-KW"/>
</dbReference>
<dbReference type="GO" id="GO:0005634">
    <property type="term" value="C:nucleus"/>
    <property type="evidence" value="ECO:0007669"/>
    <property type="project" value="UniProtKB-SubCell"/>
</dbReference>
<dbReference type="AlphaFoldDB" id="A0A1Y3B7S6"/>
<keyword evidence="6 10" id="KW-0547">Nucleotide-binding</keyword>
<evidence type="ECO:0000256" key="5">
    <source>
        <dbReference type="ARBA" id="ARBA00022726"/>
    </source>
</evidence>
<comment type="catalytic activity">
    <reaction evidence="10">
        <text>adenosine + ATP = AMP + ADP + H(+)</text>
        <dbReference type="Rhea" id="RHEA:20824"/>
        <dbReference type="ChEBI" id="CHEBI:15378"/>
        <dbReference type="ChEBI" id="CHEBI:16335"/>
        <dbReference type="ChEBI" id="CHEBI:30616"/>
        <dbReference type="ChEBI" id="CHEBI:456215"/>
        <dbReference type="ChEBI" id="CHEBI:456216"/>
        <dbReference type="EC" id="2.7.1.20"/>
    </reaction>
</comment>
<dbReference type="PANTHER" id="PTHR45769">
    <property type="entry name" value="ADENOSINE KINASE"/>
    <property type="match status" value="1"/>
</dbReference>
<feature type="active site" description="Proton acceptor" evidence="9">
    <location>
        <position position="61"/>
    </location>
</feature>
<dbReference type="Gene3D" id="3.40.1190.20">
    <property type="match status" value="1"/>
</dbReference>
<evidence type="ECO:0000256" key="8">
    <source>
        <dbReference type="ARBA" id="ARBA00022840"/>
    </source>
</evidence>
<dbReference type="Proteomes" id="UP000194236">
    <property type="component" value="Unassembled WGS sequence"/>
</dbReference>
<gene>
    <name evidence="12" type="ORF">BLA29_013865</name>
</gene>
<evidence type="ECO:0000313" key="13">
    <source>
        <dbReference type="Proteomes" id="UP000194236"/>
    </source>
</evidence>
<keyword evidence="7 10" id="KW-0418">Kinase</keyword>
<evidence type="ECO:0000256" key="2">
    <source>
        <dbReference type="ARBA" id="ARBA00010688"/>
    </source>
</evidence>
<keyword evidence="10" id="KW-0539">Nucleus</keyword>
<dbReference type="SUPFAM" id="SSF53613">
    <property type="entry name" value="Ribokinase-like"/>
    <property type="match status" value="1"/>
</dbReference>
<dbReference type="GO" id="GO:0004001">
    <property type="term" value="F:adenosine kinase activity"/>
    <property type="evidence" value="ECO:0007669"/>
    <property type="project" value="UniProtKB-UniRule"/>
</dbReference>